<evidence type="ECO:0008006" key="3">
    <source>
        <dbReference type="Google" id="ProtNLM"/>
    </source>
</evidence>
<proteinExistence type="predicted"/>
<dbReference type="HOGENOM" id="CLU_2355132_0_0_7"/>
<dbReference type="Proteomes" id="UP000000483">
    <property type="component" value="Chromosome"/>
</dbReference>
<reference evidence="1 2" key="1">
    <citation type="journal article" date="2011" name="Stand. Genomic Sci.">
        <title>Complete genome sequence of the acetate-degrading sulfate reducer Desulfobacca acetoxidans type strain (ASRB2).</title>
        <authorList>
            <person name="Goker M."/>
            <person name="Teshima H."/>
            <person name="Lapidus A."/>
            <person name="Nolan M."/>
            <person name="Lucas S."/>
            <person name="Hammon N."/>
            <person name="Deshpande S."/>
            <person name="Cheng J.F."/>
            <person name="Tapia R."/>
            <person name="Han C."/>
            <person name="Goodwin L."/>
            <person name="Pitluck S."/>
            <person name="Huntemann M."/>
            <person name="Liolios K."/>
            <person name="Ivanova N."/>
            <person name="Pagani I."/>
            <person name="Mavromatis K."/>
            <person name="Ovchinikova G."/>
            <person name="Pati A."/>
            <person name="Chen A."/>
            <person name="Palaniappan K."/>
            <person name="Land M."/>
            <person name="Hauser L."/>
            <person name="Brambilla E.M."/>
            <person name="Rohde M."/>
            <person name="Spring S."/>
            <person name="Detter J.C."/>
            <person name="Woyke T."/>
            <person name="Bristow J."/>
            <person name="Eisen J.A."/>
            <person name="Markowitz V."/>
            <person name="Hugenholtz P."/>
            <person name="Kyrpides N.C."/>
            <person name="Klenk H.P."/>
        </authorList>
    </citation>
    <scope>NUCLEOTIDE SEQUENCE [LARGE SCALE GENOMIC DNA]</scope>
    <source>
        <strain evidence="2">ATCC 700848 / DSM 11109 / ASRB2</strain>
    </source>
</reference>
<sequence length="96" mass="10838">MDLNGIQISHFIPGRVRLKSLLIKGNLSLAQKIMELFSAIPGIREVEANHLTGSLLVVYDAKQLRTPDSTHQLEEALKFLAPNLDHDRVAWLLQRL</sequence>
<protein>
    <recommendedName>
        <fullName evidence="3">Cation transporter</fullName>
    </recommendedName>
</protein>
<keyword evidence="2" id="KW-1185">Reference proteome</keyword>
<evidence type="ECO:0000313" key="1">
    <source>
        <dbReference type="EMBL" id="AEB08098.1"/>
    </source>
</evidence>
<dbReference type="OrthoDB" id="9131875at2"/>
<dbReference type="Pfam" id="PF19991">
    <property type="entry name" value="HMA_2"/>
    <property type="match status" value="1"/>
</dbReference>
<gene>
    <name evidence="1" type="ordered locus">Desac_0205</name>
</gene>
<dbReference type="AlphaFoldDB" id="F2NC21"/>
<evidence type="ECO:0000313" key="2">
    <source>
        <dbReference type="Proteomes" id="UP000000483"/>
    </source>
</evidence>
<accession>F2NC21</accession>
<dbReference type="KEGG" id="dao:Desac_0205"/>
<reference evidence="2" key="2">
    <citation type="submission" date="2011-03" db="EMBL/GenBank/DDBJ databases">
        <title>The complete genome of Desulfobacca acetoxidans DSM 11109.</title>
        <authorList>
            <consortium name="US DOE Joint Genome Institute (JGI-PGF)"/>
            <person name="Lucas S."/>
            <person name="Copeland A."/>
            <person name="Lapidus A."/>
            <person name="Bruce D."/>
            <person name="Goodwin L."/>
            <person name="Pitluck S."/>
            <person name="Peters L."/>
            <person name="Kyrpides N."/>
            <person name="Mavromatis K."/>
            <person name="Ivanova N."/>
            <person name="Ovchinnikova G."/>
            <person name="Teshima H."/>
            <person name="Detter J.C."/>
            <person name="Han C."/>
            <person name="Land M."/>
            <person name="Hauser L."/>
            <person name="Markowitz V."/>
            <person name="Cheng J.-F."/>
            <person name="Hugenholtz P."/>
            <person name="Woyke T."/>
            <person name="Wu D."/>
            <person name="Spring S."/>
            <person name="Schueler E."/>
            <person name="Brambilla E."/>
            <person name="Klenk H.-P."/>
            <person name="Eisen J.A."/>
        </authorList>
    </citation>
    <scope>NUCLEOTIDE SEQUENCE [LARGE SCALE GENOMIC DNA]</scope>
    <source>
        <strain evidence="2">ATCC 700848 / DSM 11109 / ASRB2</strain>
    </source>
</reference>
<organism evidence="1 2">
    <name type="scientific">Desulfobacca acetoxidans (strain ATCC 700848 / DSM 11109 / ASRB2)</name>
    <dbReference type="NCBI Taxonomy" id="880072"/>
    <lineage>
        <taxon>Bacteria</taxon>
        <taxon>Pseudomonadati</taxon>
        <taxon>Thermodesulfobacteriota</taxon>
        <taxon>Desulfobaccia</taxon>
        <taxon>Desulfobaccales</taxon>
        <taxon>Desulfobaccaceae</taxon>
        <taxon>Desulfobacca</taxon>
    </lineage>
</organism>
<dbReference type="eggNOG" id="ENOG50341HZ">
    <property type="taxonomic scope" value="Bacteria"/>
</dbReference>
<dbReference type="RefSeq" id="WP_013705211.1">
    <property type="nucleotide sequence ID" value="NC_015388.1"/>
</dbReference>
<name>F2NC21_DESAR</name>
<dbReference type="EMBL" id="CP002629">
    <property type="protein sequence ID" value="AEB08098.1"/>
    <property type="molecule type" value="Genomic_DNA"/>
</dbReference>